<name>A0A923N5L5_9BACT</name>
<evidence type="ECO:0000313" key="2">
    <source>
        <dbReference type="EMBL" id="MBC5992646.1"/>
    </source>
</evidence>
<protein>
    <submittedName>
        <fullName evidence="2">Uncharacterized protein</fullName>
    </submittedName>
</protein>
<feature type="compositionally biased region" description="Basic and acidic residues" evidence="1">
    <location>
        <begin position="165"/>
        <end position="183"/>
    </location>
</feature>
<reference evidence="2" key="1">
    <citation type="submission" date="2020-08" db="EMBL/GenBank/DDBJ databases">
        <title>Pontibacter sp. SD6 16S ribosomal RNA gene Genome sequencing and assembly.</title>
        <authorList>
            <person name="Kang M."/>
        </authorList>
    </citation>
    <scope>NUCLEOTIDE SEQUENCE</scope>
    <source>
        <strain evidence="2">SD6</strain>
    </source>
</reference>
<sequence>MERNDKHYGDRNRGYNRDNRSEQFENYRDRYSNRGNYYGMRDADREYRNVRSTGSTGSSSSGPMQSGRHDDYRSGHSDSYHYGDPNPYMGNSRNRDYGTGSEFGWRSERDTRHSRGNNFGNQDRYSRQDNSYRYSGEGRHYNEFARDENRTDDRYRSYNAGTADHYIDRGPIRESRSDNDYGRKNMQYGESPYYEGTYDDSDFRYSGEIRSSRNRSDDDNYATGLYASNRAYVSDHRNRAGSNDGERVSSRERHYGRSGPDYSANSNISSYGYDDFGV</sequence>
<comment type="caution">
    <text evidence="2">The sequence shown here is derived from an EMBL/GenBank/DDBJ whole genome shotgun (WGS) entry which is preliminary data.</text>
</comment>
<feature type="compositionally biased region" description="Basic and acidic residues" evidence="1">
    <location>
        <begin position="234"/>
        <end position="255"/>
    </location>
</feature>
<dbReference type="RefSeq" id="WP_187066576.1">
    <property type="nucleotide sequence ID" value="NZ_JACRVF010000001.1"/>
</dbReference>
<organism evidence="2 3">
    <name type="scientific">Pontibacter cellulosilyticus</name>
    <dbReference type="NCBI Taxonomy" id="1720253"/>
    <lineage>
        <taxon>Bacteria</taxon>
        <taxon>Pseudomonadati</taxon>
        <taxon>Bacteroidota</taxon>
        <taxon>Cytophagia</taxon>
        <taxon>Cytophagales</taxon>
        <taxon>Hymenobacteraceae</taxon>
        <taxon>Pontibacter</taxon>
    </lineage>
</organism>
<dbReference type="AlphaFoldDB" id="A0A923N5L5"/>
<feature type="compositionally biased region" description="Basic and acidic residues" evidence="1">
    <location>
        <begin position="136"/>
        <end position="156"/>
    </location>
</feature>
<dbReference type="Proteomes" id="UP000603640">
    <property type="component" value="Unassembled WGS sequence"/>
</dbReference>
<evidence type="ECO:0000256" key="1">
    <source>
        <dbReference type="SAM" id="MobiDB-lite"/>
    </source>
</evidence>
<feature type="region of interest" description="Disordered" evidence="1">
    <location>
        <begin position="1"/>
        <end position="200"/>
    </location>
</feature>
<gene>
    <name evidence="2" type="ORF">H8S84_07355</name>
</gene>
<feature type="compositionally biased region" description="Basic and acidic residues" evidence="1">
    <location>
        <begin position="67"/>
        <end position="81"/>
    </location>
</feature>
<feature type="compositionally biased region" description="Low complexity" evidence="1">
    <location>
        <begin position="52"/>
        <end position="62"/>
    </location>
</feature>
<keyword evidence="3" id="KW-1185">Reference proteome</keyword>
<dbReference type="EMBL" id="JACRVF010000001">
    <property type="protein sequence ID" value="MBC5992646.1"/>
    <property type="molecule type" value="Genomic_DNA"/>
</dbReference>
<feature type="compositionally biased region" description="Basic and acidic residues" evidence="1">
    <location>
        <begin position="1"/>
        <end position="32"/>
    </location>
</feature>
<feature type="region of interest" description="Disordered" evidence="1">
    <location>
        <begin position="234"/>
        <end position="278"/>
    </location>
</feature>
<evidence type="ECO:0000313" key="3">
    <source>
        <dbReference type="Proteomes" id="UP000603640"/>
    </source>
</evidence>
<feature type="compositionally biased region" description="Polar residues" evidence="1">
    <location>
        <begin position="116"/>
        <end position="133"/>
    </location>
</feature>
<accession>A0A923N5L5</accession>
<proteinExistence type="predicted"/>